<dbReference type="AlphaFoldDB" id="A0A4R6FXG3"/>
<evidence type="ECO:0000313" key="1">
    <source>
        <dbReference type="EMBL" id="TDN86676.1"/>
    </source>
</evidence>
<organism evidence="1 2">
    <name type="scientific">Stakelama pacifica</name>
    <dbReference type="NCBI Taxonomy" id="517720"/>
    <lineage>
        <taxon>Bacteria</taxon>
        <taxon>Pseudomonadati</taxon>
        <taxon>Pseudomonadota</taxon>
        <taxon>Alphaproteobacteria</taxon>
        <taxon>Sphingomonadales</taxon>
        <taxon>Sphingomonadaceae</taxon>
        <taxon>Stakelama</taxon>
    </lineage>
</organism>
<gene>
    <name evidence="1" type="ORF">EV664_101252</name>
</gene>
<dbReference type="Proteomes" id="UP000295493">
    <property type="component" value="Unassembled WGS sequence"/>
</dbReference>
<name>A0A4R6FXG3_9SPHN</name>
<evidence type="ECO:0000313" key="2">
    <source>
        <dbReference type="Proteomes" id="UP000295493"/>
    </source>
</evidence>
<reference evidence="1 2" key="1">
    <citation type="submission" date="2019-03" db="EMBL/GenBank/DDBJ databases">
        <title>Genomic Encyclopedia of Type Strains, Phase IV (KMG-IV): sequencing the most valuable type-strain genomes for metagenomic binning, comparative biology and taxonomic classification.</title>
        <authorList>
            <person name="Goeker M."/>
        </authorList>
    </citation>
    <scope>NUCLEOTIDE SEQUENCE [LARGE SCALE GENOMIC DNA]</scope>
    <source>
        <strain evidence="1 2">DSM 25059</strain>
    </source>
</reference>
<dbReference type="EMBL" id="SNWD01000001">
    <property type="protein sequence ID" value="TDN86676.1"/>
    <property type="molecule type" value="Genomic_DNA"/>
</dbReference>
<comment type="caution">
    <text evidence="1">The sequence shown here is derived from an EMBL/GenBank/DDBJ whole genome shotgun (WGS) entry which is preliminary data.</text>
</comment>
<keyword evidence="2" id="KW-1185">Reference proteome</keyword>
<protein>
    <submittedName>
        <fullName evidence="1">Uncharacterized protein</fullName>
    </submittedName>
</protein>
<sequence length="124" mass="13234">MLQSLALFAALSATPAQVPASPSPALRHNLQCIGAASVLQHLNKSRGDDADRQKTLLAFTLYYVGKVKGAQPEIDLAEAIRSLGPPPADPQERKDLVTGCIDEFRQIGEQLSSTGKALLDKSKP</sequence>
<accession>A0A4R6FXG3</accession>
<proteinExistence type="predicted"/>